<dbReference type="HOGENOM" id="CLU_2336886_0_0_1"/>
<reference evidence="2 4" key="2">
    <citation type="journal article" date="2014" name="BMC Genomics">
        <title>An improved genome release (version Mt4.0) for the model legume Medicago truncatula.</title>
        <authorList>
            <person name="Tang H."/>
            <person name="Krishnakumar V."/>
            <person name="Bidwell S."/>
            <person name="Rosen B."/>
            <person name="Chan A."/>
            <person name="Zhou S."/>
            <person name="Gentzbittel L."/>
            <person name="Childs K.L."/>
            <person name="Yandell M."/>
            <person name="Gundlach H."/>
            <person name="Mayer K.F."/>
            <person name="Schwartz D.C."/>
            <person name="Town C.D."/>
        </authorList>
    </citation>
    <scope>GENOME REANNOTATION</scope>
    <source>
        <strain evidence="3 4">cv. Jemalong A17</strain>
    </source>
</reference>
<dbReference type="EnsemblPlants" id="AET02750">
    <property type="protein sequence ID" value="AET02750"/>
    <property type="gene ID" value="MTR_8g051610"/>
</dbReference>
<evidence type="ECO:0000313" key="4">
    <source>
        <dbReference type="Proteomes" id="UP000002051"/>
    </source>
</evidence>
<dbReference type="PaxDb" id="3880-AET02750"/>
<organism evidence="2 4">
    <name type="scientific">Medicago truncatula</name>
    <name type="common">Barrel medic</name>
    <name type="synonym">Medicago tribuloides</name>
    <dbReference type="NCBI Taxonomy" id="3880"/>
    <lineage>
        <taxon>Eukaryota</taxon>
        <taxon>Viridiplantae</taxon>
        <taxon>Streptophyta</taxon>
        <taxon>Embryophyta</taxon>
        <taxon>Tracheophyta</taxon>
        <taxon>Spermatophyta</taxon>
        <taxon>Magnoliopsida</taxon>
        <taxon>eudicotyledons</taxon>
        <taxon>Gunneridae</taxon>
        <taxon>Pentapetalae</taxon>
        <taxon>rosids</taxon>
        <taxon>fabids</taxon>
        <taxon>Fabales</taxon>
        <taxon>Fabaceae</taxon>
        <taxon>Papilionoideae</taxon>
        <taxon>50 kb inversion clade</taxon>
        <taxon>NPAAA clade</taxon>
        <taxon>Hologalegina</taxon>
        <taxon>IRL clade</taxon>
        <taxon>Trifolieae</taxon>
        <taxon>Medicago</taxon>
    </lineage>
</organism>
<dbReference type="AlphaFoldDB" id="G7L991"/>
<reference evidence="3" key="3">
    <citation type="submission" date="2015-04" db="UniProtKB">
        <authorList>
            <consortium name="EnsemblPlants"/>
        </authorList>
    </citation>
    <scope>IDENTIFICATION</scope>
    <source>
        <strain evidence="3">cv. Jemalong A17</strain>
    </source>
</reference>
<keyword evidence="4" id="KW-1185">Reference proteome</keyword>
<feature type="region of interest" description="Disordered" evidence="1">
    <location>
        <begin position="1"/>
        <end position="77"/>
    </location>
</feature>
<dbReference type="Proteomes" id="UP000002051">
    <property type="component" value="Chromosome 8"/>
</dbReference>
<protein>
    <submittedName>
        <fullName evidence="2 3">Uncharacterized protein</fullName>
    </submittedName>
</protein>
<dbReference type="EMBL" id="CM001224">
    <property type="protein sequence ID" value="AET02750.2"/>
    <property type="molecule type" value="Genomic_DNA"/>
</dbReference>
<evidence type="ECO:0000313" key="3">
    <source>
        <dbReference type="EnsemblPlants" id="AET02750"/>
    </source>
</evidence>
<accession>G7L991</accession>
<evidence type="ECO:0000313" key="2">
    <source>
        <dbReference type="EMBL" id="AET02750.2"/>
    </source>
</evidence>
<feature type="compositionally biased region" description="Basic residues" evidence="1">
    <location>
        <begin position="37"/>
        <end position="47"/>
    </location>
</feature>
<evidence type="ECO:0000256" key="1">
    <source>
        <dbReference type="SAM" id="MobiDB-lite"/>
    </source>
</evidence>
<reference evidence="2 4" key="1">
    <citation type="journal article" date="2011" name="Nature">
        <title>The Medicago genome provides insight into the evolution of rhizobial symbioses.</title>
        <authorList>
            <person name="Young N.D."/>
            <person name="Debelle F."/>
            <person name="Oldroyd G.E."/>
            <person name="Geurts R."/>
            <person name="Cannon S.B."/>
            <person name="Udvardi M.K."/>
            <person name="Benedito V.A."/>
            <person name="Mayer K.F."/>
            <person name="Gouzy J."/>
            <person name="Schoof H."/>
            <person name="Van de Peer Y."/>
            <person name="Proost S."/>
            <person name="Cook D.R."/>
            <person name="Meyers B.C."/>
            <person name="Spannagl M."/>
            <person name="Cheung F."/>
            <person name="De Mita S."/>
            <person name="Krishnakumar V."/>
            <person name="Gundlach H."/>
            <person name="Zhou S."/>
            <person name="Mudge J."/>
            <person name="Bharti A.K."/>
            <person name="Murray J.D."/>
            <person name="Naoumkina M.A."/>
            <person name="Rosen B."/>
            <person name="Silverstein K.A."/>
            <person name="Tang H."/>
            <person name="Rombauts S."/>
            <person name="Zhao P.X."/>
            <person name="Zhou P."/>
            <person name="Barbe V."/>
            <person name="Bardou P."/>
            <person name="Bechner M."/>
            <person name="Bellec A."/>
            <person name="Berger A."/>
            <person name="Berges H."/>
            <person name="Bidwell S."/>
            <person name="Bisseling T."/>
            <person name="Choisne N."/>
            <person name="Couloux A."/>
            <person name="Denny R."/>
            <person name="Deshpande S."/>
            <person name="Dai X."/>
            <person name="Doyle J.J."/>
            <person name="Dudez A.M."/>
            <person name="Farmer A.D."/>
            <person name="Fouteau S."/>
            <person name="Franken C."/>
            <person name="Gibelin C."/>
            <person name="Gish J."/>
            <person name="Goldstein S."/>
            <person name="Gonzalez A.J."/>
            <person name="Green P.J."/>
            <person name="Hallab A."/>
            <person name="Hartog M."/>
            <person name="Hua A."/>
            <person name="Humphray S.J."/>
            <person name="Jeong D.H."/>
            <person name="Jing Y."/>
            <person name="Jocker A."/>
            <person name="Kenton S.M."/>
            <person name="Kim D.J."/>
            <person name="Klee K."/>
            <person name="Lai H."/>
            <person name="Lang C."/>
            <person name="Lin S."/>
            <person name="Macmil S.L."/>
            <person name="Magdelenat G."/>
            <person name="Matthews L."/>
            <person name="McCorrison J."/>
            <person name="Monaghan E.L."/>
            <person name="Mun J.H."/>
            <person name="Najar F.Z."/>
            <person name="Nicholson C."/>
            <person name="Noirot C."/>
            <person name="O'Bleness M."/>
            <person name="Paule C.R."/>
            <person name="Poulain J."/>
            <person name="Prion F."/>
            <person name="Qin B."/>
            <person name="Qu C."/>
            <person name="Retzel E.F."/>
            <person name="Riddle C."/>
            <person name="Sallet E."/>
            <person name="Samain S."/>
            <person name="Samson N."/>
            <person name="Sanders I."/>
            <person name="Saurat O."/>
            <person name="Scarpelli C."/>
            <person name="Schiex T."/>
            <person name="Segurens B."/>
            <person name="Severin A.J."/>
            <person name="Sherrier D.J."/>
            <person name="Shi R."/>
            <person name="Sims S."/>
            <person name="Singer S.R."/>
            <person name="Sinharoy S."/>
            <person name="Sterck L."/>
            <person name="Viollet A."/>
            <person name="Wang B.B."/>
            <person name="Wang K."/>
            <person name="Wang M."/>
            <person name="Wang X."/>
            <person name="Warfsmann J."/>
            <person name="Weissenbach J."/>
            <person name="White D.D."/>
            <person name="White J.D."/>
            <person name="Wiley G.B."/>
            <person name="Wincker P."/>
            <person name="Xing Y."/>
            <person name="Yang L."/>
            <person name="Yao Z."/>
            <person name="Ying F."/>
            <person name="Zhai J."/>
            <person name="Zhou L."/>
            <person name="Zuber A."/>
            <person name="Denarie J."/>
            <person name="Dixon R.A."/>
            <person name="May G.D."/>
            <person name="Schwartz D.C."/>
            <person name="Rogers J."/>
            <person name="Quetier F."/>
            <person name="Town C.D."/>
            <person name="Roe B.A."/>
        </authorList>
    </citation>
    <scope>NUCLEOTIDE SEQUENCE [LARGE SCALE GENOMIC DNA]</scope>
    <source>
        <strain evidence="2">A17</strain>
        <strain evidence="3 4">cv. Jemalong A17</strain>
    </source>
</reference>
<feature type="compositionally biased region" description="Basic and acidic residues" evidence="1">
    <location>
        <begin position="24"/>
        <end position="34"/>
    </location>
</feature>
<gene>
    <name evidence="2" type="ordered locus">MTR_8g051610</name>
</gene>
<accession>A0A0C3Y0F7</accession>
<proteinExistence type="predicted"/>
<sequence length="98" mass="11043">MLTLEEAGMGKMARTGSHAAMHTTDSRPNFEETSQHGQRRPSNRSRSRSSQGRRGGRGNHSAPQSRAPDIPSPWSHYYRNDISHRLKSTFHIGTNRCN</sequence>
<name>G7L991_MEDTR</name>